<gene>
    <name evidence="2" type="ORF">DX116_05370</name>
</gene>
<dbReference type="Proteomes" id="UP000265581">
    <property type="component" value="Unassembled WGS sequence"/>
</dbReference>
<keyword evidence="1" id="KW-0812">Transmembrane</keyword>
<protein>
    <recommendedName>
        <fullName evidence="4">PH domain-containing protein</fullName>
    </recommendedName>
</protein>
<evidence type="ECO:0000256" key="1">
    <source>
        <dbReference type="SAM" id="Phobius"/>
    </source>
</evidence>
<dbReference type="EMBL" id="QUBR01000001">
    <property type="protein sequence ID" value="REK73019.1"/>
    <property type="molecule type" value="Genomic_DNA"/>
</dbReference>
<dbReference type="AlphaFoldDB" id="A0A371PAR4"/>
<evidence type="ECO:0000313" key="3">
    <source>
        <dbReference type="Proteomes" id="UP000265581"/>
    </source>
</evidence>
<evidence type="ECO:0000313" key="2">
    <source>
        <dbReference type="EMBL" id="REK73019.1"/>
    </source>
</evidence>
<reference evidence="2 3" key="1">
    <citation type="submission" date="2018-08" db="EMBL/GenBank/DDBJ databases">
        <title>Aeromicrobium sp. M2KJ-4, whole genome shotgun sequence.</title>
        <authorList>
            <person name="Tuo L."/>
        </authorList>
    </citation>
    <scope>NUCLEOTIDE SEQUENCE [LARGE SCALE GENOMIC DNA]</scope>
    <source>
        <strain evidence="2 3">M2KJ-4</strain>
    </source>
</reference>
<sequence>MSETTPPSAATTYRLDRRFVLGSVGVQVVGAGLAAMLAFVVWEWIGVLAVALLLNAVRLALLPPAVVRADAQGVRLGGPLTGKPVRLAWSEVDDVSIGGGQLVFTRTDEGSVVFSLAHLGARGTDFVRDVYDRLNAANGYRRFDPDADPDA</sequence>
<dbReference type="OrthoDB" id="3747535at2"/>
<feature type="transmembrane region" description="Helical" evidence="1">
    <location>
        <begin position="48"/>
        <end position="67"/>
    </location>
</feature>
<keyword evidence="1" id="KW-0472">Membrane</keyword>
<comment type="caution">
    <text evidence="2">The sequence shown here is derived from an EMBL/GenBank/DDBJ whole genome shotgun (WGS) entry which is preliminary data.</text>
</comment>
<keyword evidence="3" id="KW-1185">Reference proteome</keyword>
<keyword evidence="1" id="KW-1133">Transmembrane helix</keyword>
<dbReference type="RefSeq" id="WP_119703133.1">
    <property type="nucleotide sequence ID" value="NZ_JBHSOI010000001.1"/>
</dbReference>
<accession>A0A371PAR4</accession>
<evidence type="ECO:0008006" key="4">
    <source>
        <dbReference type="Google" id="ProtNLM"/>
    </source>
</evidence>
<feature type="transmembrane region" description="Helical" evidence="1">
    <location>
        <begin position="20"/>
        <end position="42"/>
    </location>
</feature>
<organism evidence="2 3">
    <name type="scientific">Aeromicrobium endophyticum</name>
    <dbReference type="NCBI Taxonomy" id="2292704"/>
    <lineage>
        <taxon>Bacteria</taxon>
        <taxon>Bacillati</taxon>
        <taxon>Actinomycetota</taxon>
        <taxon>Actinomycetes</taxon>
        <taxon>Propionibacteriales</taxon>
        <taxon>Nocardioidaceae</taxon>
        <taxon>Aeromicrobium</taxon>
    </lineage>
</organism>
<name>A0A371PAR4_9ACTN</name>
<proteinExistence type="predicted"/>